<dbReference type="PANTHER" id="PTHR24401">
    <property type="entry name" value="SI:CH211-243P7.3-RELATED"/>
    <property type="match status" value="1"/>
</dbReference>
<proteinExistence type="predicted"/>
<comment type="caution">
    <text evidence="2">The sequence shown here is derived from an EMBL/GenBank/DDBJ whole genome shotgun (WGS) entry which is preliminary data.</text>
</comment>
<evidence type="ECO:0000313" key="2">
    <source>
        <dbReference type="EMBL" id="KAK2190173.1"/>
    </source>
</evidence>
<dbReference type="InterPro" id="IPR046616">
    <property type="entry name" value="DUF6729"/>
</dbReference>
<sequence length="107" mass="11896">MLTYKYACNRAMITSLRAHTLGNSPMALRKNLHNVLCEGPLRRVTQLPSLEAAVTSTFGWVLKIDSAMKVCRKLQGASVGMVTWATNVGNGRGPHHGVHRIRERRQT</sequence>
<evidence type="ECO:0000313" key="3">
    <source>
        <dbReference type="Proteomes" id="UP001209878"/>
    </source>
</evidence>
<organism evidence="2 3">
    <name type="scientific">Ridgeia piscesae</name>
    <name type="common">Tubeworm</name>
    <dbReference type="NCBI Taxonomy" id="27915"/>
    <lineage>
        <taxon>Eukaryota</taxon>
        <taxon>Metazoa</taxon>
        <taxon>Spiralia</taxon>
        <taxon>Lophotrochozoa</taxon>
        <taxon>Annelida</taxon>
        <taxon>Polychaeta</taxon>
        <taxon>Sedentaria</taxon>
        <taxon>Canalipalpata</taxon>
        <taxon>Sabellida</taxon>
        <taxon>Siboglinidae</taxon>
        <taxon>Ridgeia</taxon>
    </lineage>
</organism>
<accession>A0AAD9P8J4</accession>
<gene>
    <name evidence="2" type="ORF">NP493_87g02043</name>
</gene>
<feature type="domain" description="DUF6729" evidence="1">
    <location>
        <begin position="1"/>
        <end position="46"/>
    </location>
</feature>
<dbReference type="EMBL" id="JAODUO010000086">
    <property type="protein sequence ID" value="KAK2190173.1"/>
    <property type="molecule type" value="Genomic_DNA"/>
</dbReference>
<protein>
    <recommendedName>
        <fullName evidence="1">DUF6729 domain-containing protein</fullName>
    </recommendedName>
</protein>
<dbReference type="Proteomes" id="UP001209878">
    <property type="component" value="Unassembled WGS sequence"/>
</dbReference>
<dbReference type="PANTHER" id="PTHR24401:SF29">
    <property type="entry name" value="SI:CH211-243P7.3-RELATED"/>
    <property type="match status" value="1"/>
</dbReference>
<keyword evidence="3" id="KW-1185">Reference proteome</keyword>
<name>A0AAD9P8J4_RIDPI</name>
<reference evidence="2" key="1">
    <citation type="journal article" date="2023" name="Mol. Biol. Evol.">
        <title>Third-Generation Sequencing Reveals the Adaptive Role of the Epigenome in Three Deep-Sea Polychaetes.</title>
        <authorList>
            <person name="Perez M."/>
            <person name="Aroh O."/>
            <person name="Sun Y."/>
            <person name="Lan Y."/>
            <person name="Juniper S.K."/>
            <person name="Young C.R."/>
            <person name="Angers B."/>
            <person name="Qian P.Y."/>
        </authorList>
    </citation>
    <scope>NUCLEOTIDE SEQUENCE</scope>
    <source>
        <strain evidence="2">R07B-5</strain>
    </source>
</reference>
<dbReference type="Pfam" id="PF20499">
    <property type="entry name" value="DUF6729"/>
    <property type="match status" value="1"/>
</dbReference>
<evidence type="ECO:0000259" key="1">
    <source>
        <dbReference type="Pfam" id="PF20499"/>
    </source>
</evidence>
<dbReference type="AlphaFoldDB" id="A0AAD9P8J4"/>